<sequence length="181" mass="19000">MRRTLTVVLAGLALTGCGTPGAGLRVEGRAEDVRASTPPVADGSPTVDEVRVLRDDPGVGHRIKAAVARPCANGAFRGWYPVYTRYATVGGAGTVVLMDVAGCEDHTACGGTLGAFVYRLDEGRPERVFGTEEAGGRVTADGTGLRLERPVFNPGDDEPCPSTTRATPLRWDGTRFAEAGR</sequence>
<dbReference type="InParanoid" id="A0A1I5U3M5"/>
<reference evidence="2 3" key="1">
    <citation type="submission" date="2016-10" db="EMBL/GenBank/DDBJ databases">
        <authorList>
            <person name="de Groot N.N."/>
        </authorList>
    </citation>
    <scope>NUCLEOTIDE SEQUENCE [LARGE SCALE GENOMIC DNA]</scope>
    <source>
        <strain evidence="2 3">DSM 43067</strain>
    </source>
</reference>
<dbReference type="Proteomes" id="UP000183413">
    <property type="component" value="Unassembled WGS sequence"/>
</dbReference>
<protein>
    <recommendedName>
        <fullName evidence="4">Lipoprotein</fullName>
    </recommendedName>
</protein>
<evidence type="ECO:0000313" key="3">
    <source>
        <dbReference type="Proteomes" id="UP000183413"/>
    </source>
</evidence>
<feature type="region of interest" description="Disordered" evidence="1">
    <location>
        <begin position="146"/>
        <end position="166"/>
    </location>
</feature>
<gene>
    <name evidence="2" type="ORF">SAMN04489713_1195</name>
</gene>
<name>A0A1I5U3M5_9ACTN</name>
<keyword evidence="3" id="KW-1185">Reference proteome</keyword>
<dbReference type="EMBL" id="FOVH01000019">
    <property type="protein sequence ID" value="SFP89497.1"/>
    <property type="molecule type" value="Genomic_DNA"/>
</dbReference>
<evidence type="ECO:0000256" key="1">
    <source>
        <dbReference type="SAM" id="MobiDB-lite"/>
    </source>
</evidence>
<dbReference type="RefSeq" id="WP_256255687.1">
    <property type="nucleotide sequence ID" value="NZ_CP083237.1"/>
</dbReference>
<dbReference type="STRING" id="1993.SAMN04489713_1195"/>
<dbReference type="PROSITE" id="PS51257">
    <property type="entry name" value="PROKAR_LIPOPROTEIN"/>
    <property type="match status" value="1"/>
</dbReference>
<dbReference type="GeneID" id="99652826"/>
<evidence type="ECO:0000313" key="2">
    <source>
        <dbReference type="EMBL" id="SFP89497.1"/>
    </source>
</evidence>
<evidence type="ECO:0008006" key="4">
    <source>
        <dbReference type="Google" id="ProtNLM"/>
    </source>
</evidence>
<proteinExistence type="predicted"/>
<accession>A0A1I5U3M5</accession>
<dbReference type="AlphaFoldDB" id="A0A1I5U3M5"/>
<organism evidence="2 3">
    <name type="scientific">Actinomadura madurae</name>
    <dbReference type="NCBI Taxonomy" id="1993"/>
    <lineage>
        <taxon>Bacteria</taxon>
        <taxon>Bacillati</taxon>
        <taxon>Actinomycetota</taxon>
        <taxon>Actinomycetes</taxon>
        <taxon>Streptosporangiales</taxon>
        <taxon>Thermomonosporaceae</taxon>
        <taxon>Actinomadura</taxon>
    </lineage>
</organism>
<dbReference type="eggNOG" id="ENOG5033UMH">
    <property type="taxonomic scope" value="Bacteria"/>
</dbReference>